<protein>
    <submittedName>
        <fullName evidence="3">Uncharacterized protein</fullName>
    </submittedName>
</protein>
<feature type="transmembrane region" description="Helical" evidence="2">
    <location>
        <begin position="386"/>
        <end position="405"/>
    </location>
</feature>
<reference evidence="4" key="1">
    <citation type="journal article" date="2023" name="Commun. Biol.">
        <title>Genome analysis of Parmales, the sister group of diatoms, reveals the evolutionary specialization of diatoms from phago-mixotrophs to photoautotrophs.</title>
        <authorList>
            <person name="Ban H."/>
            <person name="Sato S."/>
            <person name="Yoshikawa S."/>
            <person name="Yamada K."/>
            <person name="Nakamura Y."/>
            <person name="Ichinomiya M."/>
            <person name="Sato N."/>
            <person name="Blanc-Mathieu R."/>
            <person name="Endo H."/>
            <person name="Kuwata A."/>
            <person name="Ogata H."/>
        </authorList>
    </citation>
    <scope>NUCLEOTIDE SEQUENCE [LARGE SCALE GENOMIC DNA]</scope>
</reference>
<feature type="compositionally biased region" description="Polar residues" evidence="1">
    <location>
        <begin position="325"/>
        <end position="335"/>
    </location>
</feature>
<gene>
    <name evidence="3" type="ORF">TL16_g03445</name>
</gene>
<name>A0A9W7A6M0_9STRA</name>
<feature type="compositionally biased region" description="Low complexity" evidence="1">
    <location>
        <begin position="299"/>
        <end position="324"/>
    </location>
</feature>
<evidence type="ECO:0000256" key="2">
    <source>
        <dbReference type="SAM" id="Phobius"/>
    </source>
</evidence>
<keyword evidence="2" id="KW-0472">Membrane</keyword>
<keyword evidence="2" id="KW-1133">Transmembrane helix</keyword>
<sequence length="513" mass="56559">MNSWTSFWPSPDHISPASQLSHFNSSVELARYSCETATSDYFEPFCNFPYVNKNWDNLIGWRKTKFDNADQIPLGDCSITYGDAMSPWKLDYERAVYMFASGVCGIISVYLVVMLRKVRKERWRSSRSSLEKNKFSQRTLGEKLSMLNAIASFANAFSQLDFWGYENAIPFPILSALKATTASCLLAIPQIFMMSASKMLVSVGFETEAGAKRLEIASKIMIPLAISTEVGMSMYEVYLGNKMTGWEGAFSGSANVIKSAITGIIYVIYTVLGLRYGWLLTAALQKSSTVLKGEGGNPNRGSYGRPSGGRSSSGRPSRDSGNNRPSSLGSNNGRESTGVGGGAQRVMRRYFFFGGIGTAMGASYKARNCFLFWGKIIYELPPCEAHYFDAVSVIFLACQVFWVVSQTTSYLAMKKGMEKKGGGRGSGKLINLRGDGSEQNRFFRPDASATQRTPLLEDVGGGADNVEVGEEDLEENVDDIVDEHTSLKKRTVSHESHEDLDDYDIADLKKSLV</sequence>
<evidence type="ECO:0000313" key="4">
    <source>
        <dbReference type="Proteomes" id="UP001162640"/>
    </source>
</evidence>
<dbReference type="Proteomes" id="UP001162640">
    <property type="component" value="Unassembled WGS sequence"/>
</dbReference>
<keyword evidence="2" id="KW-0812">Transmembrane</keyword>
<feature type="transmembrane region" description="Helical" evidence="2">
    <location>
        <begin position="95"/>
        <end position="115"/>
    </location>
</feature>
<feature type="transmembrane region" description="Helical" evidence="2">
    <location>
        <begin position="259"/>
        <end position="278"/>
    </location>
</feature>
<evidence type="ECO:0000313" key="3">
    <source>
        <dbReference type="EMBL" id="GMH62290.1"/>
    </source>
</evidence>
<organism evidence="3 4">
    <name type="scientific">Triparma laevis f. inornata</name>
    <dbReference type="NCBI Taxonomy" id="1714386"/>
    <lineage>
        <taxon>Eukaryota</taxon>
        <taxon>Sar</taxon>
        <taxon>Stramenopiles</taxon>
        <taxon>Ochrophyta</taxon>
        <taxon>Bolidophyceae</taxon>
        <taxon>Parmales</taxon>
        <taxon>Triparmaceae</taxon>
        <taxon>Triparma</taxon>
    </lineage>
</organism>
<proteinExistence type="predicted"/>
<comment type="caution">
    <text evidence="3">The sequence shown here is derived from an EMBL/GenBank/DDBJ whole genome shotgun (WGS) entry which is preliminary data.</text>
</comment>
<accession>A0A9W7A6M0</accession>
<feature type="transmembrane region" description="Helical" evidence="2">
    <location>
        <begin position="350"/>
        <end position="366"/>
    </location>
</feature>
<dbReference type="AlphaFoldDB" id="A0A9W7A6M0"/>
<evidence type="ECO:0000256" key="1">
    <source>
        <dbReference type="SAM" id="MobiDB-lite"/>
    </source>
</evidence>
<feature type="region of interest" description="Disordered" evidence="1">
    <location>
        <begin position="291"/>
        <end position="341"/>
    </location>
</feature>
<feature type="transmembrane region" description="Helical" evidence="2">
    <location>
        <begin position="171"/>
        <end position="192"/>
    </location>
</feature>
<dbReference type="EMBL" id="BLQM01000091">
    <property type="protein sequence ID" value="GMH62290.1"/>
    <property type="molecule type" value="Genomic_DNA"/>
</dbReference>